<dbReference type="PANTHER" id="PTHR45228">
    <property type="entry name" value="CYCLIC DI-GMP PHOSPHODIESTERASE TM_0186-RELATED"/>
    <property type="match status" value="1"/>
</dbReference>
<dbReference type="KEGG" id="nth:Nther_2799"/>
<dbReference type="CDD" id="cd00077">
    <property type="entry name" value="HDc"/>
    <property type="match status" value="1"/>
</dbReference>
<dbReference type="RefSeq" id="WP_012449180.1">
    <property type="nucleotide sequence ID" value="NC_010718.1"/>
</dbReference>
<dbReference type="Pfam" id="PF10069">
    <property type="entry name" value="DICT"/>
    <property type="match status" value="1"/>
</dbReference>
<dbReference type="EMBL" id="CP001034">
    <property type="protein sequence ID" value="ACB86347.1"/>
    <property type="molecule type" value="Genomic_DNA"/>
</dbReference>
<dbReference type="InterPro" id="IPR019278">
    <property type="entry name" value="DICT_dom"/>
</dbReference>
<dbReference type="PROSITE" id="PS51832">
    <property type="entry name" value="HD_GYP"/>
    <property type="match status" value="1"/>
</dbReference>
<sequence>MNGQDKGIFYQLSHKYSLLHQTKFTKSSMLAVSHALEDIVISSGFKADMYVFFQHFKFFIEEIDRYLELAKICNNIYIFTSDVKWNELKQPNYPNNLIIIELNSLSPLIQEWNVIVDYRPNPMILATRELDEQPDLINWEREPQTMNQDKLPGKDDFRAFLGILSFDTKTALDGVKLARMNVPENSLADPAESSLLSQDNSNLDSKTSRDIDTTTYFINRALNEIEDKTIQLKRANVQLQEEIKNNKRTSYEMIKRLCFAAEYRDVETALHLIKMSYYSKELYRAYGANPTEVELMTYASLTHDIGKIGIPDRILMKAGRLTSEEYQVMKRHPYIGARILQDSSQRLINMARNICYYHHEKYNGKGYPLGLKGTDIPLEARIVAIADVFDALSSKRVYKQDFSKEKTLQIMLEERNNHFDGELLDLFFEIVDELLEFKFRLENLSMHKTNTELLNLYLQEIN</sequence>
<dbReference type="PANTHER" id="PTHR45228:SF5">
    <property type="entry name" value="CYCLIC DI-GMP PHOSPHODIESTERASE VC_1348-RELATED"/>
    <property type="match status" value="1"/>
</dbReference>
<keyword evidence="1" id="KW-0175">Coiled coil</keyword>
<evidence type="ECO:0000313" key="4">
    <source>
        <dbReference type="Proteomes" id="UP000001683"/>
    </source>
</evidence>
<dbReference type="InterPro" id="IPR052020">
    <property type="entry name" value="Cyclic_di-GMP/3'3'-cGAMP_PDE"/>
</dbReference>
<protein>
    <submittedName>
        <fullName evidence="3">Metal dependent phosphohydrolase</fullName>
    </submittedName>
</protein>
<reference evidence="3 4" key="2">
    <citation type="journal article" date="2011" name="J. Bacteriol.">
        <title>Complete genome sequence of the anaerobic, halophilic alkalithermophile Natranaerobius thermophilus JW/NM-WN-LF.</title>
        <authorList>
            <person name="Zhao B."/>
            <person name="Mesbah N.M."/>
            <person name="Dalin E."/>
            <person name="Goodwin L."/>
            <person name="Nolan M."/>
            <person name="Pitluck S."/>
            <person name="Chertkov O."/>
            <person name="Brettin T.S."/>
            <person name="Han J."/>
            <person name="Larimer F.W."/>
            <person name="Land M.L."/>
            <person name="Hauser L."/>
            <person name="Kyrpides N."/>
            <person name="Wiegel J."/>
        </authorList>
    </citation>
    <scope>NUCLEOTIDE SEQUENCE [LARGE SCALE GENOMIC DNA]</scope>
    <source>
        <strain evidence="4">ATCC BAA-1301 / DSM 18059 / JW/NM-WN-LF</strain>
    </source>
</reference>
<dbReference type="OrthoDB" id="9804747at2"/>
<proteinExistence type="predicted"/>
<gene>
    <name evidence="3" type="ordered locus">Nther_2799</name>
</gene>
<dbReference type="HOGENOM" id="CLU_591646_0_0_9"/>
<dbReference type="InParanoid" id="B2A2X9"/>
<keyword evidence="4" id="KW-1185">Reference proteome</keyword>
<dbReference type="SUPFAM" id="SSF109604">
    <property type="entry name" value="HD-domain/PDEase-like"/>
    <property type="match status" value="1"/>
</dbReference>
<dbReference type="Gene3D" id="1.10.3210.10">
    <property type="entry name" value="Hypothetical protein af1432"/>
    <property type="match status" value="1"/>
</dbReference>
<dbReference type="InterPro" id="IPR037522">
    <property type="entry name" value="HD_GYP_dom"/>
</dbReference>
<evidence type="ECO:0000313" key="3">
    <source>
        <dbReference type="EMBL" id="ACB86347.1"/>
    </source>
</evidence>
<name>B2A2X9_NATTJ</name>
<dbReference type="eggNOG" id="COG3437">
    <property type="taxonomic scope" value="Bacteria"/>
</dbReference>
<dbReference type="SMART" id="SM00471">
    <property type="entry name" value="HDc"/>
    <property type="match status" value="1"/>
</dbReference>
<dbReference type="GO" id="GO:0016787">
    <property type="term" value="F:hydrolase activity"/>
    <property type="evidence" value="ECO:0007669"/>
    <property type="project" value="UniProtKB-KW"/>
</dbReference>
<dbReference type="Proteomes" id="UP000001683">
    <property type="component" value="Chromosome"/>
</dbReference>
<dbReference type="Pfam" id="PF13487">
    <property type="entry name" value="HD_5"/>
    <property type="match status" value="1"/>
</dbReference>
<keyword evidence="3" id="KW-0378">Hydrolase</keyword>
<feature type="domain" description="HD-GYP" evidence="2">
    <location>
        <begin position="246"/>
        <end position="443"/>
    </location>
</feature>
<accession>B2A2X9</accession>
<dbReference type="STRING" id="457570.Nther_2799"/>
<feature type="coiled-coil region" evidence="1">
    <location>
        <begin position="218"/>
        <end position="245"/>
    </location>
</feature>
<evidence type="ECO:0000256" key="1">
    <source>
        <dbReference type="SAM" id="Coils"/>
    </source>
</evidence>
<evidence type="ECO:0000259" key="2">
    <source>
        <dbReference type="PROSITE" id="PS51832"/>
    </source>
</evidence>
<reference evidence="3 4" key="1">
    <citation type="submission" date="2008-04" db="EMBL/GenBank/DDBJ databases">
        <title>Complete sequence of chromosome of Natranaerobius thermophilus JW/NM-WN-LF.</title>
        <authorList>
            <consortium name="US DOE Joint Genome Institute"/>
            <person name="Copeland A."/>
            <person name="Lucas S."/>
            <person name="Lapidus A."/>
            <person name="Glavina del Rio T."/>
            <person name="Dalin E."/>
            <person name="Tice H."/>
            <person name="Bruce D."/>
            <person name="Goodwin L."/>
            <person name="Pitluck S."/>
            <person name="Chertkov O."/>
            <person name="Brettin T."/>
            <person name="Detter J.C."/>
            <person name="Han C."/>
            <person name="Kuske C.R."/>
            <person name="Schmutz J."/>
            <person name="Larimer F."/>
            <person name="Land M."/>
            <person name="Hauser L."/>
            <person name="Kyrpides N."/>
            <person name="Lykidis A."/>
            <person name="Mesbah N.M."/>
            <person name="Wiegel J."/>
        </authorList>
    </citation>
    <scope>NUCLEOTIDE SEQUENCE [LARGE SCALE GENOMIC DNA]</scope>
    <source>
        <strain evidence="4">ATCC BAA-1301 / DSM 18059 / JW/NM-WN-LF</strain>
    </source>
</reference>
<dbReference type="eggNOG" id="COG4250">
    <property type="taxonomic scope" value="Bacteria"/>
</dbReference>
<dbReference type="InterPro" id="IPR003607">
    <property type="entry name" value="HD/PDEase_dom"/>
</dbReference>
<organism evidence="3 4">
    <name type="scientific">Natranaerobius thermophilus (strain ATCC BAA-1301 / DSM 18059 / JW/NM-WN-LF)</name>
    <dbReference type="NCBI Taxonomy" id="457570"/>
    <lineage>
        <taxon>Bacteria</taxon>
        <taxon>Bacillati</taxon>
        <taxon>Bacillota</taxon>
        <taxon>Clostridia</taxon>
        <taxon>Natranaerobiales</taxon>
        <taxon>Natranaerobiaceae</taxon>
        <taxon>Natranaerobius</taxon>
    </lineage>
</organism>
<dbReference type="AlphaFoldDB" id="B2A2X9"/>